<protein>
    <submittedName>
        <fullName evidence="8">Outer membrane lipoprotein SlyB</fullName>
    </submittedName>
</protein>
<feature type="domain" description="Glycine zipper 2TM" evidence="7">
    <location>
        <begin position="63"/>
        <end position="102"/>
    </location>
</feature>
<evidence type="ECO:0000256" key="2">
    <source>
        <dbReference type="ARBA" id="ARBA00022729"/>
    </source>
</evidence>
<keyword evidence="9" id="KW-1185">Reference proteome</keyword>
<dbReference type="AlphaFoldDB" id="A0A840MSG8"/>
<dbReference type="Pfam" id="PF05433">
    <property type="entry name" value="Rick_17kDa_Anti"/>
    <property type="match status" value="1"/>
</dbReference>
<evidence type="ECO:0000256" key="6">
    <source>
        <dbReference type="SAM" id="SignalP"/>
    </source>
</evidence>
<reference evidence="8 9" key="1">
    <citation type="submission" date="2020-08" db="EMBL/GenBank/DDBJ databases">
        <title>Genomic Encyclopedia of Type Strains, Phase IV (KMG-IV): sequencing the most valuable type-strain genomes for metagenomic binning, comparative biology and taxonomic classification.</title>
        <authorList>
            <person name="Goeker M."/>
        </authorList>
    </citation>
    <scope>NUCLEOTIDE SEQUENCE [LARGE SCALE GENOMIC DNA]</scope>
    <source>
        <strain evidence="8 9">DSM 27165</strain>
    </source>
</reference>
<sequence>MMSTNKLCVLALVSSALILGGCASGLTGDTYSHSEARGEQTVRYGVVTSVRPVILEGESSQVGVLGGAALGGLAGSEVGKGRGSAAGAIAGAIVGGIAGAATEKAIGKKQGVEVTVKLADGREIAIVQEASPKEVFRQGDKVRLLSRGGTTRVTPE</sequence>
<dbReference type="RefSeq" id="WP_246490889.1">
    <property type="nucleotide sequence ID" value="NZ_JACHHY010000007.1"/>
</dbReference>
<comment type="caution">
    <text evidence="8">The sequence shown here is derived from an EMBL/GenBank/DDBJ whole genome shotgun (WGS) entry which is preliminary data.</text>
</comment>
<dbReference type="Proteomes" id="UP000575898">
    <property type="component" value="Unassembled WGS sequence"/>
</dbReference>
<dbReference type="PANTHER" id="PTHR35603">
    <property type="match status" value="1"/>
</dbReference>
<evidence type="ECO:0000256" key="1">
    <source>
        <dbReference type="ARBA" id="ARBA00004459"/>
    </source>
</evidence>
<dbReference type="GO" id="GO:0009279">
    <property type="term" value="C:cell outer membrane"/>
    <property type="evidence" value="ECO:0007669"/>
    <property type="project" value="UniProtKB-SubCell"/>
</dbReference>
<feature type="signal peptide" evidence="6">
    <location>
        <begin position="1"/>
        <end position="23"/>
    </location>
</feature>
<evidence type="ECO:0000313" key="9">
    <source>
        <dbReference type="Proteomes" id="UP000575898"/>
    </source>
</evidence>
<keyword evidence="3" id="KW-0472">Membrane</keyword>
<dbReference type="PROSITE" id="PS51257">
    <property type="entry name" value="PROKAR_LIPOPROTEIN"/>
    <property type="match status" value="1"/>
</dbReference>
<name>A0A840MSG8_9PROT</name>
<keyword evidence="4" id="KW-0564">Palmitate</keyword>
<evidence type="ECO:0000256" key="3">
    <source>
        <dbReference type="ARBA" id="ARBA00023136"/>
    </source>
</evidence>
<evidence type="ECO:0000313" key="8">
    <source>
        <dbReference type="EMBL" id="MBB5018161.1"/>
    </source>
</evidence>
<evidence type="ECO:0000259" key="7">
    <source>
        <dbReference type="Pfam" id="PF05433"/>
    </source>
</evidence>
<feature type="chain" id="PRO_5033029202" evidence="6">
    <location>
        <begin position="24"/>
        <end position="156"/>
    </location>
</feature>
<evidence type="ECO:0000256" key="4">
    <source>
        <dbReference type="ARBA" id="ARBA00023139"/>
    </source>
</evidence>
<evidence type="ECO:0000256" key="5">
    <source>
        <dbReference type="ARBA" id="ARBA00023288"/>
    </source>
</evidence>
<organism evidence="8 9">
    <name type="scientific">Chitinivorax tropicus</name>
    <dbReference type="NCBI Taxonomy" id="714531"/>
    <lineage>
        <taxon>Bacteria</taxon>
        <taxon>Pseudomonadati</taxon>
        <taxon>Pseudomonadota</taxon>
        <taxon>Betaproteobacteria</taxon>
        <taxon>Chitinivorax</taxon>
    </lineage>
</organism>
<keyword evidence="5 8" id="KW-0449">Lipoprotein</keyword>
<accession>A0A840MSG8</accession>
<keyword evidence="2 6" id="KW-0732">Signal</keyword>
<gene>
    <name evidence="8" type="ORF">HNQ59_001446</name>
</gene>
<proteinExistence type="predicted"/>
<dbReference type="InterPro" id="IPR008816">
    <property type="entry name" value="Gly_zipper_2TM_dom"/>
</dbReference>
<comment type="subcellular location">
    <subcellularLocation>
        <location evidence="1">Cell outer membrane</location>
        <topology evidence="1">Lipid-anchor</topology>
    </subcellularLocation>
</comment>
<dbReference type="EMBL" id="JACHHY010000007">
    <property type="protein sequence ID" value="MBB5018161.1"/>
    <property type="molecule type" value="Genomic_DNA"/>
</dbReference>
<dbReference type="PANTHER" id="PTHR35603:SF1">
    <property type="entry name" value="OUTER MEMBRANE LIPOPROTEIN SLYB"/>
    <property type="match status" value="1"/>
</dbReference>
<dbReference type="InterPro" id="IPR051407">
    <property type="entry name" value="Bact_OM_lipoprot/Surf_antigen"/>
</dbReference>